<evidence type="ECO:0000256" key="1">
    <source>
        <dbReference type="SAM" id="MobiDB-lite"/>
    </source>
</evidence>
<keyword evidence="3" id="KW-1185">Reference proteome</keyword>
<feature type="compositionally biased region" description="Polar residues" evidence="1">
    <location>
        <begin position="129"/>
        <end position="138"/>
    </location>
</feature>
<feature type="compositionally biased region" description="Basic residues" evidence="1">
    <location>
        <begin position="19"/>
        <end position="34"/>
    </location>
</feature>
<feature type="compositionally biased region" description="Basic residues" evidence="1">
    <location>
        <begin position="117"/>
        <end position="128"/>
    </location>
</feature>
<feature type="region of interest" description="Disordered" evidence="1">
    <location>
        <begin position="1"/>
        <end position="48"/>
    </location>
</feature>
<evidence type="ECO:0000313" key="2">
    <source>
        <dbReference type="EMBL" id="KAI1710192.1"/>
    </source>
</evidence>
<feature type="compositionally biased region" description="Basic residues" evidence="1">
    <location>
        <begin position="197"/>
        <end position="208"/>
    </location>
</feature>
<protein>
    <submittedName>
        <fullName evidence="2">Uncharacterized protein</fullName>
    </submittedName>
</protein>
<accession>A0AAD4MY36</accession>
<feature type="region of interest" description="Disordered" evidence="1">
    <location>
        <begin position="94"/>
        <end position="138"/>
    </location>
</feature>
<dbReference type="AlphaFoldDB" id="A0AAD4MY36"/>
<organism evidence="2 3">
    <name type="scientific">Ditylenchus destructor</name>
    <dbReference type="NCBI Taxonomy" id="166010"/>
    <lineage>
        <taxon>Eukaryota</taxon>
        <taxon>Metazoa</taxon>
        <taxon>Ecdysozoa</taxon>
        <taxon>Nematoda</taxon>
        <taxon>Chromadorea</taxon>
        <taxon>Rhabditida</taxon>
        <taxon>Tylenchina</taxon>
        <taxon>Tylenchomorpha</taxon>
        <taxon>Sphaerularioidea</taxon>
        <taxon>Anguinidae</taxon>
        <taxon>Anguininae</taxon>
        <taxon>Ditylenchus</taxon>
    </lineage>
</organism>
<dbReference type="EMBL" id="JAKKPZ010000027">
    <property type="protein sequence ID" value="KAI1710192.1"/>
    <property type="molecule type" value="Genomic_DNA"/>
</dbReference>
<gene>
    <name evidence="2" type="ORF">DdX_10869</name>
</gene>
<feature type="region of interest" description="Disordered" evidence="1">
    <location>
        <begin position="197"/>
        <end position="218"/>
    </location>
</feature>
<name>A0AAD4MY36_9BILA</name>
<comment type="caution">
    <text evidence="2">The sequence shown here is derived from an EMBL/GenBank/DDBJ whole genome shotgun (WGS) entry which is preliminary data.</text>
</comment>
<sequence>MDIYDFEPSQRREAPKKSLAAKKNVRQSAPKKRNISMPPPPSQSDLIDILARNKPKIRRPSSSERSRPDHVWKRNAILNFIPTKVVTEQHDEYDFIPSQRPQNRADPKKTSPIKCKQNPKKPRARKRNTSMTPPSSQSMDILAIKKAKIRRSNSNERKKMDAFQMCRNQYEKLGLCNFIPMPSKVSSMERDALKRYLQQRKARSRKRTTSMPPPASQSDLAVIAVKRRSKARRTISHERRRRTSTFQKPRIRVWLGPKILKSIFAFFERRNLIRWSASSQRMYNIIQNEFSVTPYLVLNHLSLEQGKWRWNPKEAAEVEPTRKLAVPDKIIALLPLTKFVRFKRIDLNTEDYPTANPLNVIRSVAHIWENSFLNIHSKQQYAPSPALFRMASTCRSMNLFYNRGRRSLFDKGNDVVQMDLPTHDIVNFLFDIDSQHSMSNGRKTLAFHTEAAVLPKEWEAIINNVKEKFLTASAPVKFVFSWNCKCNVKWPFSNQQTINTNTGQCLRLQVTANRFTLITT</sequence>
<dbReference type="Proteomes" id="UP001201812">
    <property type="component" value="Unassembled WGS sequence"/>
</dbReference>
<reference evidence="2" key="1">
    <citation type="submission" date="2022-01" db="EMBL/GenBank/DDBJ databases">
        <title>Genome Sequence Resource for Two Populations of Ditylenchus destructor, the Migratory Endoparasitic Phytonematode.</title>
        <authorList>
            <person name="Zhang H."/>
            <person name="Lin R."/>
            <person name="Xie B."/>
        </authorList>
    </citation>
    <scope>NUCLEOTIDE SEQUENCE</scope>
    <source>
        <strain evidence="2">BazhouSP</strain>
    </source>
</reference>
<evidence type="ECO:0000313" key="3">
    <source>
        <dbReference type="Proteomes" id="UP001201812"/>
    </source>
</evidence>
<proteinExistence type="predicted"/>